<gene>
    <name evidence="1" type="ORF">NSJP_1554</name>
</gene>
<dbReference type="EMBL" id="LT828648">
    <property type="protein sequence ID" value="SLM47726.1"/>
    <property type="molecule type" value="Genomic_DNA"/>
</dbReference>
<dbReference type="AlphaFoldDB" id="A0A1W1I3Z2"/>
<protein>
    <recommendedName>
        <fullName evidence="3">Lipoprotein</fullName>
    </recommendedName>
</protein>
<evidence type="ECO:0000313" key="1">
    <source>
        <dbReference type="EMBL" id="SLM47726.1"/>
    </source>
</evidence>
<dbReference type="OrthoDB" id="9795029at2"/>
<name>A0A1W1I3Z2_9BACT</name>
<accession>A0A1W1I3Z2</accession>
<proteinExistence type="predicted"/>
<dbReference type="RefSeq" id="WP_080886216.1">
    <property type="nucleotide sequence ID" value="NZ_LT828648.1"/>
</dbReference>
<dbReference type="PROSITE" id="PS51257">
    <property type="entry name" value="PROKAR_LIPOPROTEIN"/>
    <property type="match status" value="1"/>
</dbReference>
<reference evidence="1 2" key="1">
    <citation type="submission" date="2017-03" db="EMBL/GenBank/DDBJ databases">
        <authorList>
            <person name="Afonso C.L."/>
            <person name="Miller P.J."/>
            <person name="Scott M.A."/>
            <person name="Spackman E."/>
            <person name="Goraichik I."/>
            <person name="Dimitrov K.M."/>
            <person name="Suarez D.L."/>
            <person name="Swayne D.E."/>
        </authorList>
    </citation>
    <scope>NUCLEOTIDE SEQUENCE [LARGE SCALE GENOMIC DNA]</scope>
    <source>
        <strain evidence="1">Genome sequencing of Nitrospira japonica strain NJ11</strain>
    </source>
</reference>
<evidence type="ECO:0000313" key="2">
    <source>
        <dbReference type="Proteomes" id="UP000192042"/>
    </source>
</evidence>
<dbReference type="KEGG" id="nja:NSJP_1554"/>
<organism evidence="1 2">
    <name type="scientific">Nitrospira japonica</name>
    <dbReference type="NCBI Taxonomy" id="1325564"/>
    <lineage>
        <taxon>Bacteria</taxon>
        <taxon>Pseudomonadati</taxon>
        <taxon>Nitrospirota</taxon>
        <taxon>Nitrospiria</taxon>
        <taxon>Nitrospirales</taxon>
        <taxon>Nitrospiraceae</taxon>
        <taxon>Nitrospira</taxon>
    </lineage>
</organism>
<dbReference type="Proteomes" id="UP000192042">
    <property type="component" value="Chromosome I"/>
</dbReference>
<evidence type="ECO:0008006" key="3">
    <source>
        <dbReference type="Google" id="ProtNLM"/>
    </source>
</evidence>
<keyword evidence="2" id="KW-1185">Reference proteome</keyword>
<sequence>MREATWAVWGLIGLAVLSGCSAARHHHGMMDHGKGEAYWQKGQQEMAALVDRTVNDQDKAKRVKGIVGDIITELKAGREQERAYHQQLFALNANYAAAPEEFMKILDEANNQRMRTATTVLGQRFRMKELMTADEWKVLSDQMSAYSGRYQHDGTGAKTGY</sequence>